<dbReference type="KEGG" id="bcen:DM39_1683"/>
<sequence>MAGKLGPWRAADRLQLTTQQIRWLVARLREHAPAGLVSRHRAKPGNRHPAPNGC</sequence>
<dbReference type="EMBL" id="CP007783">
    <property type="protein sequence ID" value="AIO31954.1"/>
    <property type="molecule type" value="Genomic_DNA"/>
</dbReference>
<evidence type="ECO:0000313" key="2">
    <source>
        <dbReference type="Proteomes" id="UP000029413"/>
    </source>
</evidence>
<dbReference type="Proteomes" id="UP000029413">
    <property type="component" value="Chromosome 1"/>
</dbReference>
<proteinExistence type="predicted"/>
<dbReference type="AlphaFoldDB" id="A0AAN0VLM5"/>
<accession>A0AAN0VLM5</accession>
<organism evidence="1 2">
    <name type="scientific">Burkholderia cenocepacia</name>
    <dbReference type="NCBI Taxonomy" id="95486"/>
    <lineage>
        <taxon>Bacteria</taxon>
        <taxon>Pseudomonadati</taxon>
        <taxon>Pseudomonadota</taxon>
        <taxon>Betaproteobacteria</taxon>
        <taxon>Burkholderiales</taxon>
        <taxon>Burkholderiaceae</taxon>
        <taxon>Burkholderia</taxon>
        <taxon>Burkholderia cepacia complex</taxon>
    </lineage>
</organism>
<evidence type="ECO:0000313" key="1">
    <source>
        <dbReference type="EMBL" id="AIO31954.1"/>
    </source>
</evidence>
<gene>
    <name evidence="1" type="ORF">DM39_1683</name>
</gene>
<reference evidence="1 2" key="1">
    <citation type="submission" date="2014-05" db="EMBL/GenBank/DDBJ databases">
        <authorList>
            <person name="Bishop-Lilly K.A."/>
            <person name="Broomall S.M."/>
            <person name="Chain P.S."/>
            <person name="Chertkov O."/>
            <person name="Coyne S.R."/>
            <person name="Daligault H.E."/>
            <person name="Davenport K.W."/>
            <person name="Erkkila T."/>
            <person name="Frey K.G."/>
            <person name="Gibbons H.S."/>
            <person name="Gu W."/>
            <person name="Jaissle J."/>
            <person name="Johnson S.L."/>
            <person name="Koroleva G.I."/>
            <person name="Ladner J.T."/>
            <person name="Lo C.-C."/>
            <person name="Minogue T.D."/>
            <person name="Munk C."/>
            <person name="Palacios G.F."/>
            <person name="Redden C.L."/>
            <person name="Rosenzweig C.N."/>
            <person name="Scholz M.B."/>
            <person name="Teshima H."/>
            <person name="Xu Y."/>
        </authorList>
    </citation>
    <scope>NUCLEOTIDE SEQUENCE [LARGE SCALE GENOMIC DNA]</scope>
    <source>
        <strain evidence="1 2">DDS 22E-1</strain>
    </source>
</reference>
<keyword evidence="2" id="KW-1185">Reference proteome</keyword>
<name>A0AAN0VLM5_9BURK</name>
<protein>
    <submittedName>
        <fullName evidence="1">Transposase domain protein</fullName>
    </submittedName>
</protein>